<dbReference type="InterPro" id="IPR010215">
    <property type="entry name" value="Transcription_antiterm_RfaH"/>
</dbReference>
<dbReference type="SUPFAM" id="SSF82679">
    <property type="entry name" value="N-utilization substance G protein NusG, N-terminal domain"/>
    <property type="match status" value="1"/>
</dbReference>
<evidence type="ECO:0000313" key="6">
    <source>
        <dbReference type="EMBL" id="KAA0873963.1"/>
    </source>
</evidence>
<dbReference type="OrthoDB" id="9790639at2"/>
<dbReference type="HAMAP" id="MF_00951">
    <property type="entry name" value="RfaH"/>
    <property type="match status" value="1"/>
</dbReference>
<keyword evidence="4" id="KW-0238">DNA-binding</keyword>
<dbReference type="GO" id="GO:0005829">
    <property type="term" value="C:cytosol"/>
    <property type="evidence" value="ECO:0007669"/>
    <property type="project" value="TreeGrafter"/>
</dbReference>
<dbReference type="NCBIfam" id="TIGR01955">
    <property type="entry name" value="RfaH"/>
    <property type="match status" value="1"/>
</dbReference>
<proteinExistence type="inferred from homology"/>
<dbReference type="GO" id="GO:0003677">
    <property type="term" value="F:DNA binding"/>
    <property type="evidence" value="ECO:0007669"/>
    <property type="project" value="UniProtKB-UniRule"/>
</dbReference>
<evidence type="ECO:0000259" key="5">
    <source>
        <dbReference type="SMART" id="SM00738"/>
    </source>
</evidence>
<dbReference type="CDD" id="cd09892">
    <property type="entry name" value="NGN_SP_RfaH"/>
    <property type="match status" value="1"/>
</dbReference>
<reference evidence="6 7" key="1">
    <citation type="submission" date="2019-03" db="EMBL/GenBank/DDBJ databases">
        <title>Nitrincola sp. nov. isolated from an Indian soda lake.</title>
        <authorList>
            <person name="Joshi A."/>
            <person name="Thite S.V."/>
            <person name="Joseph N."/>
            <person name="Dhotre D."/>
            <person name="Moorthy M."/>
            <person name="Shouche Y.S."/>
        </authorList>
    </citation>
    <scope>NUCLEOTIDE SEQUENCE [LARGE SCALE GENOMIC DNA]</scope>
    <source>
        <strain evidence="6 7">MEB193</strain>
    </source>
</reference>
<gene>
    <name evidence="4 6" type="primary">rfaH</name>
    <name evidence="6" type="ORF">E1H14_11480</name>
</gene>
<evidence type="ECO:0000256" key="2">
    <source>
        <dbReference type="ARBA" id="ARBA00023015"/>
    </source>
</evidence>
<name>A0A5A9W054_9GAMM</name>
<dbReference type="InterPro" id="IPR043425">
    <property type="entry name" value="NusG-like"/>
</dbReference>
<dbReference type="InterPro" id="IPR006645">
    <property type="entry name" value="NGN-like_dom"/>
</dbReference>
<dbReference type="Gene3D" id="3.30.70.940">
    <property type="entry name" value="NusG, N-terminal domain"/>
    <property type="match status" value="1"/>
</dbReference>
<dbReference type="SUPFAM" id="SSF50104">
    <property type="entry name" value="Translation proteins SH3-like domain"/>
    <property type="match status" value="1"/>
</dbReference>
<dbReference type="EMBL" id="SMRS01000008">
    <property type="protein sequence ID" value="KAA0873963.1"/>
    <property type="molecule type" value="Genomic_DNA"/>
</dbReference>
<dbReference type="PANTHER" id="PTHR30265">
    <property type="entry name" value="RHO-INTERACTING TRANSCRIPTION TERMINATION FACTOR NUSG"/>
    <property type="match status" value="1"/>
</dbReference>
<evidence type="ECO:0000256" key="1">
    <source>
        <dbReference type="ARBA" id="ARBA00022814"/>
    </source>
</evidence>
<sequence>MAEGELEVQQRAWFLVQCKAGETERAFENLARQNYECFMPQIEQEKIRKGKRVRLLEPLFPGYLFIHLDQLADNWRPIRSTRGVSRLVSFGGLPLAVSNDLIADLQKRCQNVVIELGFNAGDRVRVTDGAFSELEAVFESYDGQERVIILLDFLQRQQRVTIPISGLKKLD</sequence>
<dbReference type="Proteomes" id="UP000325302">
    <property type="component" value="Unassembled WGS sequence"/>
</dbReference>
<dbReference type="GO" id="GO:0001073">
    <property type="term" value="F:transcription antitermination factor activity, DNA binding"/>
    <property type="evidence" value="ECO:0007669"/>
    <property type="project" value="UniProtKB-UniRule"/>
</dbReference>
<accession>A0A5A9W054</accession>
<dbReference type="InterPro" id="IPR036735">
    <property type="entry name" value="NGN_dom_sf"/>
</dbReference>
<dbReference type="NCBIfam" id="NF006534">
    <property type="entry name" value="PRK09014.1"/>
    <property type="match status" value="1"/>
</dbReference>
<evidence type="ECO:0000256" key="4">
    <source>
        <dbReference type="HAMAP-Rule" id="MF_00951"/>
    </source>
</evidence>
<dbReference type="PANTHER" id="PTHR30265:SF7">
    <property type="entry name" value="TRANSCRIPTION ANTITERMINATION PROTEIN RFAH"/>
    <property type="match status" value="1"/>
</dbReference>
<dbReference type="GO" id="GO:0006354">
    <property type="term" value="P:DNA-templated transcription elongation"/>
    <property type="evidence" value="ECO:0007669"/>
    <property type="project" value="InterPro"/>
</dbReference>
<dbReference type="AlphaFoldDB" id="A0A5A9W054"/>
<comment type="function">
    <text evidence="4">Enhances distal genes transcription elongation in a specialized subset of operons that encode extracytoplasmic components.</text>
</comment>
<keyword evidence="7" id="KW-1185">Reference proteome</keyword>
<protein>
    <recommendedName>
        <fullName evidence="4">Transcription antitermination protein RfaH</fullName>
    </recommendedName>
</protein>
<keyword evidence="1 4" id="KW-0889">Transcription antitermination</keyword>
<dbReference type="SMART" id="SM00738">
    <property type="entry name" value="NGN"/>
    <property type="match status" value="1"/>
</dbReference>
<feature type="domain" description="NusG-like N-terminal" evidence="5">
    <location>
        <begin position="10"/>
        <end position="109"/>
    </location>
</feature>
<dbReference type="RefSeq" id="WP_149391615.1">
    <property type="nucleotide sequence ID" value="NZ_SMRS01000008.1"/>
</dbReference>
<evidence type="ECO:0000313" key="7">
    <source>
        <dbReference type="Proteomes" id="UP000325302"/>
    </source>
</evidence>
<comment type="similarity">
    <text evidence="4">Belongs to the RfaH family.</text>
</comment>
<keyword evidence="3 4" id="KW-0804">Transcription</keyword>
<evidence type="ECO:0000256" key="3">
    <source>
        <dbReference type="ARBA" id="ARBA00023163"/>
    </source>
</evidence>
<dbReference type="Pfam" id="PF02357">
    <property type="entry name" value="NusG"/>
    <property type="match status" value="1"/>
</dbReference>
<dbReference type="CDD" id="cd06091">
    <property type="entry name" value="KOW_NusG"/>
    <property type="match status" value="1"/>
</dbReference>
<keyword evidence="2 4" id="KW-0805">Transcription regulation</keyword>
<dbReference type="InterPro" id="IPR008991">
    <property type="entry name" value="Translation_prot_SH3-like_sf"/>
</dbReference>
<comment type="subunit">
    <text evidence="4">Interacts with both the nontemplate DNA and the RNA polymerase (RNAP).</text>
</comment>
<comment type="caution">
    <text evidence="6">The sequence shown here is derived from an EMBL/GenBank/DDBJ whole genome shotgun (WGS) entry which is preliminary data.</text>
</comment>
<organism evidence="6 7">
    <name type="scientific">Nitrincola tapanii</name>
    <dbReference type="NCBI Taxonomy" id="1708751"/>
    <lineage>
        <taxon>Bacteria</taxon>
        <taxon>Pseudomonadati</taxon>
        <taxon>Pseudomonadota</taxon>
        <taxon>Gammaproteobacteria</taxon>
        <taxon>Oceanospirillales</taxon>
        <taxon>Oceanospirillaceae</taxon>
        <taxon>Nitrincola</taxon>
    </lineage>
</organism>